<proteinExistence type="predicted"/>
<keyword evidence="9" id="KW-1185">Reference proteome</keyword>
<feature type="transmembrane region" description="Helical" evidence="6">
    <location>
        <begin position="86"/>
        <end position="107"/>
    </location>
</feature>
<feature type="transmembrane region" description="Helical" evidence="6">
    <location>
        <begin position="6"/>
        <end position="22"/>
    </location>
</feature>
<dbReference type="Proteomes" id="UP001174909">
    <property type="component" value="Unassembled WGS sequence"/>
</dbReference>
<accession>A0AA35SEI0</accession>
<comment type="caution">
    <text evidence="8">The sequence shown here is derived from an EMBL/GenBank/DDBJ whole genome shotgun (WGS) entry which is preliminary data.</text>
</comment>
<dbReference type="PANTHER" id="PTHR12677:SF59">
    <property type="entry name" value="GOLGI APPARATUS MEMBRANE PROTEIN TVP38-RELATED"/>
    <property type="match status" value="1"/>
</dbReference>
<feature type="domain" description="VTT" evidence="7">
    <location>
        <begin position="66"/>
        <end position="183"/>
    </location>
</feature>
<evidence type="ECO:0000256" key="6">
    <source>
        <dbReference type="SAM" id="Phobius"/>
    </source>
</evidence>
<keyword evidence="4 6" id="KW-1133">Transmembrane helix</keyword>
<evidence type="ECO:0000256" key="3">
    <source>
        <dbReference type="ARBA" id="ARBA00022692"/>
    </source>
</evidence>
<evidence type="ECO:0000256" key="4">
    <source>
        <dbReference type="ARBA" id="ARBA00022989"/>
    </source>
</evidence>
<dbReference type="PANTHER" id="PTHR12677">
    <property type="entry name" value="GOLGI APPARATUS MEMBRANE PROTEIN TVP38-RELATED"/>
    <property type="match status" value="1"/>
</dbReference>
<dbReference type="AlphaFoldDB" id="A0AA35SEI0"/>
<dbReference type="Pfam" id="PF09335">
    <property type="entry name" value="VTT_dom"/>
    <property type="match status" value="1"/>
</dbReference>
<gene>
    <name evidence="8" type="ORF">GBAR_LOCUS15776</name>
</gene>
<sequence>MKKSVIKILIAVGIVAVVYFVLRHYGITDEVRLENVPKIKTWVASFGAIAPLVYIGLYLVSTVFFLPGSPVTVLAGFVFGPLWGVFYASIASIISVSVAFLIARYVARDLVERWVKGNAQFRKIDEQVDEQGWRILMFTRLVPIFPFNLQNYAYGLTSIRFPIYVLVSAIFMLPGTIVLVQLGGAFVSGEGNFWKTAIYLGIAGVLLLALSLIPKFLRKHQTKL</sequence>
<dbReference type="GO" id="GO:0005886">
    <property type="term" value="C:plasma membrane"/>
    <property type="evidence" value="ECO:0007669"/>
    <property type="project" value="UniProtKB-SubCell"/>
</dbReference>
<evidence type="ECO:0000256" key="5">
    <source>
        <dbReference type="ARBA" id="ARBA00023136"/>
    </source>
</evidence>
<evidence type="ECO:0000313" key="9">
    <source>
        <dbReference type="Proteomes" id="UP001174909"/>
    </source>
</evidence>
<evidence type="ECO:0000256" key="1">
    <source>
        <dbReference type="ARBA" id="ARBA00004651"/>
    </source>
</evidence>
<dbReference type="InterPro" id="IPR032816">
    <property type="entry name" value="VTT_dom"/>
</dbReference>
<keyword evidence="2" id="KW-1003">Cell membrane</keyword>
<feature type="transmembrane region" description="Helical" evidence="6">
    <location>
        <begin position="193"/>
        <end position="213"/>
    </location>
</feature>
<evidence type="ECO:0000313" key="8">
    <source>
        <dbReference type="EMBL" id="CAI8027652.1"/>
    </source>
</evidence>
<comment type="subcellular location">
    <subcellularLocation>
        <location evidence="1">Cell membrane</location>
        <topology evidence="1">Multi-pass membrane protein</topology>
    </subcellularLocation>
</comment>
<feature type="transmembrane region" description="Helical" evidence="6">
    <location>
        <begin position="42"/>
        <end position="66"/>
    </location>
</feature>
<evidence type="ECO:0000256" key="2">
    <source>
        <dbReference type="ARBA" id="ARBA00022475"/>
    </source>
</evidence>
<keyword evidence="3 6" id="KW-0812">Transmembrane</keyword>
<feature type="transmembrane region" description="Helical" evidence="6">
    <location>
        <begin position="163"/>
        <end position="187"/>
    </location>
</feature>
<dbReference type="InterPro" id="IPR015414">
    <property type="entry name" value="TMEM64"/>
</dbReference>
<protein>
    <submittedName>
        <fullName evidence="8">TVP38/TMEM64 family membrane protein YdjX</fullName>
    </submittedName>
</protein>
<reference evidence="8" key="1">
    <citation type="submission" date="2023-03" db="EMBL/GenBank/DDBJ databases">
        <authorList>
            <person name="Steffen K."/>
            <person name="Cardenas P."/>
        </authorList>
    </citation>
    <scope>NUCLEOTIDE SEQUENCE</scope>
</reference>
<keyword evidence="5 6" id="KW-0472">Membrane</keyword>
<dbReference type="EMBL" id="CASHTH010002295">
    <property type="protein sequence ID" value="CAI8027652.1"/>
    <property type="molecule type" value="Genomic_DNA"/>
</dbReference>
<organism evidence="8 9">
    <name type="scientific">Geodia barretti</name>
    <name type="common">Barrett's horny sponge</name>
    <dbReference type="NCBI Taxonomy" id="519541"/>
    <lineage>
        <taxon>Eukaryota</taxon>
        <taxon>Metazoa</taxon>
        <taxon>Porifera</taxon>
        <taxon>Demospongiae</taxon>
        <taxon>Heteroscleromorpha</taxon>
        <taxon>Tetractinellida</taxon>
        <taxon>Astrophorina</taxon>
        <taxon>Geodiidae</taxon>
        <taxon>Geodia</taxon>
    </lineage>
</organism>
<evidence type="ECO:0000259" key="7">
    <source>
        <dbReference type="Pfam" id="PF09335"/>
    </source>
</evidence>
<name>A0AA35SEI0_GEOBA</name>